<evidence type="ECO:0000313" key="2">
    <source>
        <dbReference type="EMBL" id="SFW67784.1"/>
    </source>
</evidence>
<dbReference type="EMBL" id="FPIZ01000010">
    <property type="protein sequence ID" value="SFW67784.1"/>
    <property type="molecule type" value="Genomic_DNA"/>
</dbReference>
<feature type="transmembrane region" description="Helical" evidence="1">
    <location>
        <begin position="66"/>
        <end position="86"/>
    </location>
</feature>
<organism evidence="2 4">
    <name type="scientific">Chitinophaga sancti</name>
    <dbReference type="NCBI Taxonomy" id="1004"/>
    <lineage>
        <taxon>Bacteria</taxon>
        <taxon>Pseudomonadati</taxon>
        <taxon>Bacteroidota</taxon>
        <taxon>Chitinophagia</taxon>
        <taxon>Chitinophagales</taxon>
        <taxon>Chitinophagaceae</taxon>
        <taxon>Chitinophaga</taxon>
    </lineage>
</organism>
<dbReference type="OrthoDB" id="954677at2"/>
<proteinExistence type="predicted"/>
<reference evidence="3 5" key="2">
    <citation type="submission" date="2023-11" db="EMBL/GenBank/DDBJ databases">
        <title>MicrobeMod: A computational toolkit for identifying prokaryotic methylation and restriction-modification with nanopore sequencing.</title>
        <authorList>
            <person name="Crits-Christoph A."/>
            <person name="Kang S.C."/>
            <person name="Lee H."/>
            <person name="Ostrov N."/>
        </authorList>
    </citation>
    <scope>NUCLEOTIDE SEQUENCE [LARGE SCALE GENOMIC DNA]</scope>
    <source>
        <strain evidence="3 5">ATCC 23090</strain>
    </source>
</reference>
<evidence type="ECO:0000313" key="4">
    <source>
        <dbReference type="Proteomes" id="UP000183788"/>
    </source>
</evidence>
<dbReference type="AlphaFoldDB" id="A0A1K1R6Q4"/>
<name>A0A1K1R6Q4_9BACT</name>
<accession>A0A1K1R6Q4</accession>
<dbReference type="EMBL" id="CP140154">
    <property type="protein sequence ID" value="WQG90208.1"/>
    <property type="molecule type" value="Genomic_DNA"/>
</dbReference>
<evidence type="ECO:0000256" key="1">
    <source>
        <dbReference type="SAM" id="Phobius"/>
    </source>
</evidence>
<dbReference type="Proteomes" id="UP000183788">
    <property type="component" value="Unassembled WGS sequence"/>
</dbReference>
<keyword evidence="5" id="KW-1185">Reference proteome</keyword>
<dbReference type="RefSeq" id="WP_072362489.1">
    <property type="nucleotide sequence ID" value="NZ_CP139972.1"/>
</dbReference>
<protein>
    <recommendedName>
        <fullName evidence="6">ATP synthase I chain</fullName>
    </recommendedName>
</protein>
<keyword evidence="1" id="KW-0812">Transmembrane</keyword>
<dbReference type="Proteomes" id="UP001326715">
    <property type="component" value="Chromosome"/>
</dbReference>
<feature type="transmembrane region" description="Helical" evidence="1">
    <location>
        <begin position="132"/>
        <end position="151"/>
    </location>
</feature>
<gene>
    <name evidence="2" type="ORF">SAMN05661012_03478</name>
    <name evidence="3" type="ORF">SR876_01765</name>
</gene>
<keyword evidence="1" id="KW-1133">Transmembrane helix</keyword>
<dbReference type="STRING" id="1004.SAMN05661012_03478"/>
<keyword evidence="1" id="KW-0472">Membrane</keyword>
<feature type="transmembrane region" description="Helical" evidence="1">
    <location>
        <begin position="107"/>
        <end position="126"/>
    </location>
</feature>
<evidence type="ECO:0000313" key="3">
    <source>
        <dbReference type="EMBL" id="WQG90208.1"/>
    </source>
</evidence>
<evidence type="ECO:0008006" key="6">
    <source>
        <dbReference type="Google" id="ProtNLM"/>
    </source>
</evidence>
<feature type="transmembrane region" description="Helical" evidence="1">
    <location>
        <begin position="37"/>
        <end position="54"/>
    </location>
</feature>
<sequence length="163" mass="18601">MEDLLGAWHSVNTTSAIHAGLLRERQHPVLKKIRKQMVIELIGFVLFLSVYYNFFDGAQKPVYANVLLITAMLVVIAVNIVGYVFAKQGVPGENVRELLEKHLIKMRIYAIVSVFARALMMTAFVVFFKGNVIVVVLFVGLFMALVRLWVVRIRNLKTVYKNF</sequence>
<reference evidence="2 4" key="1">
    <citation type="submission" date="2016-11" db="EMBL/GenBank/DDBJ databases">
        <authorList>
            <person name="Jaros S."/>
            <person name="Januszkiewicz K."/>
            <person name="Wedrychowicz H."/>
        </authorList>
    </citation>
    <scope>NUCLEOTIDE SEQUENCE [LARGE SCALE GENOMIC DNA]</scope>
    <source>
        <strain evidence="2 4">DSM 784</strain>
    </source>
</reference>
<evidence type="ECO:0000313" key="5">
    <source>
        <dbReference type="Proteomes" id="UP001326715"/>
    </source>
</evidence>